<accession>A0AAP0LRU6</accession>
<sequence>MKFSFDIQFPEMNCPVDVRFLFPPLLNLVVFFFFLRSQDSQSWSLQDGANHILLYPILKLQFPFMSLAVLILLLFLLTAIRVPLRVSSPMSVSCGDHLPCLLAISTIASLILAPSLFLVVYLCFMILSLFYVMSNSLFKRFCKGYTVVPESDGQVEVGHEAEAEVEVKVEGGRIQDLLPSPSGDMV</sequence>
<evidence type="ECO:0000313" key="3">
    <source>
        <dbReference type="Proteomes" id="UP001428341"/>
    </source>
</evidence>
<name>A0AAP0LRU6_9ROSI</name>
<evidence type="ECO:0000313" key="2">
    <source>
        <dbReference type="EMBL" id="KAK9182942.1"/>
    </source>
</evidence>
<protein>
    <submittedName>
        <fullName evidence="2">Uncharacterized protein</fullName>
    </submittedName>
</protein>
<feature type="transmembrane region" description="Helical" evidence="1">
    <location>
        <begin position="102"/>
        <end position="133"/>
    </location>
</feature>
<keyword evidence="3" id="KW-1185">Reference proteome</keyword>
<dbReference type="Proteomes" id="UP001428341">
    <property type="component" value="Unassembled WGS sequence"/>
</dbReference>
<proteinExistence type="predicted"/>
<keyword evidence="1" id="KW-1133">Transmembrane helix</keyword>
<comment type="caution">
    <text evidence="2">The sequence shown here is derived from an EMBL/GenBank/DDBJ whole genome shotgun (WGS) entry which is preliminary data.</text>
</comment>
<reference evidence="2 3" key="1">
    <citation type="submission" date="2024-05" db="EMBL/GenBank/DDBJ databases">
        <title>Haplotype-resolved chromosome-level genome assembly of Huyou (Citrus changshanensis).</title>
        <authorList>
            <person name="Miao C."/>
            <person name="Chen W."/>
            <person name="Wu Y."/>
            <person name="Wang L."/>
            <person name="Zhao S."/>
            <person name="Grierson D."/>
            <person name="Xu C."/>
            <person name="Chen K."/>
        </authorList>
    </citation>
    <scope>NUCLEOTIDE SEQUENCE [LARGE SCALE GENOMIC DNA]</scope>
    <source>
        <strain evidence="2">01-14</strain>
        <tissue evidence="2">Leaf</tissue>
    </source>
</reference>
<gene>
    <name evidence="2" type="ORF">WN944_026090</name>
</gene>
<organism evidence="2 3">
    <name type="scientific">Citrus x changshan-huyou</name>
    <dbReference type="NCBI Taxonomy" id="2935761"/>
    <lineage>
        <taxon>Eukaryota</taxon>
        <taxon>Viridiplantae</taxon>
        <taxon>Streptophyta</taxon>
        <taxon>Embryophyta</taxon>
        <taxon>Tracheophyta</taxon>
        <taxon>Spermatophyta</taxon>
        <taxon>Magnoliopsida</taxon>
        <taxon>eudicotyledons</taxon>
        <taxon>Gunneridae</taxon>
        <taxon>Pentapetalae</taxon>
        <taxon>rosids</taxon>
        <taxon>malvids</taxon>
        <taxon>Sapindales</taxon>
        <taxon>Rutaceae</taxon>
        <taxon>Aurantioideae</taxon>
        <taxon>Citrus</taxon>
    </lineage>
</organism>
<dbReference type="EMBL" id="JBCGBO010000024">
    <property type="protein sequence ID" value="KAK9182942.1"/>
    <property type="molecule type" value="Genomic_DNA"/>
</dbReference>
<keyword evidence="1" id="KW-0812">Transmembrane</keyword>
<dbReference type="AlphaFoldDB" id="A0AAP0LRU6"/>
<keyword evidence="1" id="KW-0472">Membrane</keyword>
<evidence type="ECO:0000256" key="1">
    <source>
        <dbReference type="SAM" id="Phobius"/>
    </source>
</evidence>
<feature type="transmembrane region" description="Helical" evidence="1">
    <location>
        <begin position="20"/>
        <end position="36"/>
    </location>
</feature>
<feature type="transmembrane region" description="Helical" evidence="1">
    <location>
        <begin position="57"/>
        <end position="82"/>
    </location>
</feature>